<dbReference type="EMBL" id="LKLW01000166">
    <property type="protein sequence ID" value="KSU23880.1"/>
    <property type="molecule type" value="Genomic_DNA"/>
</dbReference>
<name>A0A0V8EDY9_LACLL</name>
<evidence type="ECO:0000313" key="2">
    <source>
        <dbReference type="Proteomes" id="UP000052991"/>
    </source>
</evidence>
<dbReference type="PATRIC" id="fig|1360.116.peg.889"/>
<dbReference type="RefSeq" id="WP_161935276.1">
    <property type="nucleotide sequence ID" value="NZ_LKLW01000166.1"/>
</dbReference>
<proteinExistence type="predicted"/>
<accession>A0A0V8EDY9</accession>
<sequence length="50" mass="6244">MTSKLNKEEQEKMLRDYQDDLIVRIEKRRPITLQELSWQEDFIQHQLNKK</sequence>
<reference evidence="2" key="1">
    <citation type="submission" date="2015-10" db="EMBL/GenBank/DDBJ databases">
        <title>Draft Genome Sequences of 11 Lactococcus lactis subspecies cremoris strains.</title>
        <authorList>
            <person name="Wels M."/>
            <person name="Backus L."/>
            <person name="Boekhorst J."/>
            <person name="Dijkstra A."/>
            <person name="Beerthuizen M."/>
            <person name="Kelly W."/>
            <person name="Siezen R."/>
            <person name="Bachmann H."/>
            <person name="Van Hijum S."/>
        </authorList>
    </citation>
    <scope>NUCLEOTIDE SEQUENCE [LARGE SCALE GENOMIC DNA]</scope>
    <source>
        <strain evidence="2">N42</strain>
    </source>
</reference>
<protein>
    <submittedName>
        <fullName evidence="1">Uncharacterized protein</fullName>
    </submittedName>
</protein>
<comment type="caution">
    <text evidence="1">The sequence shown here is derived from an EMBL/GenBank/DDBJ whole genome shotgun (WGS) entry which is preliminary data.</text>
</comment>
<evidence type="ECO:0000313" key="1">
    <source>
        <dbReference type="EMBL" id="KSU23880.1"/>
    </source>
</evidence>
<dbReference type="AlphaFoldDB" id="A0A0V8EDY9"/>
<organism evidence="1 2">
    <name type="scientific">Lactococcus lactis subsp. lactis</name>
    <name type="common">Streptococcus lactis</name>
    <dbReference type="NCBI Taxonomy" id="1360"/>
    <lineage>
        <taxon>Bacteria</taxon>
        <taxon>Bacillati</taxon>
        <taxon>Bacillota</taxon>
        <taxon>Bacilli</taxon>
        <taxon>Lactobacillales</taxon>
        <taxon>Streptococcaceae</taxon>
        <taxon>Lactococcus</taxon>
    </lineage>
</organism>
<gene>
    <name evidence="1" type="ORF">N42_2697</name>
</gene>
<dbReference type="Proteomes" id="UP000052991">
    <property type="component" value="Unassembled WGS sequence"/>
</dbReference>